<evidence type="ECO:0000256" key="11">
    <source>
        <dbReference type="ARBA" id="ARBA00022840"/>
    </source>
</evidence>
<proteinExistence type="inferred from homology"/>
<dbReference type="PROSITE" id="PS00111">
    <property type="entry name" value="PGLYCERATE_KINASE"/>
    <property type="match status" value="1"/>
</dbReference>
<evidence type="ECO:0000256" key="3">
    <source>
        <dbReference type="ARBA" id="ARBA00004838"/>
    </source>
</evidence>
<keyword evidence="20" id="KW-1185">Reference proteome</keyword>
<evidence type="ECO:0000256" key="7">
    <source>
        <dbReference type="ARBA" id="ARBA00022490"/>
    </source>
</evidence>
<dbReference type="Gene3D" id="3.40.50.1260">
    <property type="entry name" value="Phosphoglycerate kinase, N-terminal domain"/>
    <property type="match status" value="3"/>
</dbReference>
<evidence type="ECO:0000256" key="2">
    <source>
        <dbReference type="ARBA" id="ARBA00001946"/>
    </source>
</evidence>
<comment type="subunit">
    <text evidence="5 18">Monomer.</text>
</comment>
<sequence length="341" mass="35714">MRQASRVQRASAVTVRAVKVSVGDLKKADLEGKRVFVRADLNVPMDKAGNVTDDTRIRAAIPTLKYLLDNGAKVLLTSHLGRPKGENKEEDKKKYSLKPVVARLSELLGKPVTLVDDCIGPQVESAVGALHNGDVALLENVRFYKQEEKNDADFAKALAANADLYVNDAFGTAHRAHASTEGVTKFLKPSVAGFLLQKELDYLDGAIKAPKKPFVAIVGGSKTVSIDAIPDGWMGLDIGPDSVKLFQDALAGAKTVVWNGPMGVFEMPKFAAGTVAIANTMAGLTGEGCITIIGGGDSVAAAEQAGVADKISHISTGGGASLELLEGKVLPGVAALDEKSA</sequence>
<dbReference type="PRINTS" id="PR00477">
    <property type="entry name" value="PHGLYCKINASE"/>
</dbReference>
<evidence type="ECO:0000313" key="19">
    <source>
        <dbReference type="EMBL" id="GFH18488.1"/>
    </source>
</evidence>
<dbReference type="EC" id="2.7.2.3" evidence="6 17"/>
<dbReference type="Pfam" id="PF00162">
    <property type="entry name" value="PGK"/>
    <property type="match status" value="1"/>
</dbReference>
<evidence type="ECO:0000256" key="8">
    <source>
        <dbReference type="ARBA" id="ARBA00022679"/>
    </source>
</evidence>
<comment type="cofactor">
    <cofactor evidence="2">
        <name>Mg(2+)</name>
        <dbReference type="ChEBI" id="CHEBI:18420"/>
    </cofactor>
</comment>
<dbReference type="GO" id="GO:0006094">
    <property type="term" value="P:gluconeogenesis"/>
    <property type="evidence" value="ECO:0007669"/>
    <property type="project" value="TreeGrafter"/>
</dbReference>
<feature type="binding site" evidence="16">
    <location>
        <begin position="295"/>
        <end position="298"/>
    </location>
    <ligand>
        <name>ATP</name>
        <dbReference type="ChEBI" id="CHEBI:30616"/>
    </ligand>
</feature>
<comment type="catalytic activity">
    <reaction evidence="1 17">
        <text>(2R)-3-phosphoglycerate + ATP = (2R)-3-phospho-glyceroyl phosphate + ADP</text>
        <dbReference type="Rhea" id="RHEA:14801"/>
        <dbReference type="ChEBI" id="CHEBI:30616"/>
        <dbReference type="ChEBI" id="CHEBI:57604"/>
        <dbReference type="ChEBI" id="CHEBI:58272"/>
        <dbReference type="ChEBI" id="CHEBI:456216"/>
        <dbReference type="EC" id="2.7.2.3"/>
    </reaction>
</comment>
<keyword evidence="11 16" id="KW-0067">ATP-binding</keyword>
<dbReference type="FunFam" id="3.40.50.1260:FF:000006">
    <property type="entry name" value="Phosphoglycerate kinase"/>
    <property type="match status" value="1"/>
</dbReference>
<gene>
    <name evidence="19" type="ORF">HaLaN_15305</name>
</gene>
<evidence type="ECO:0000256" key="9">
    <source>
        <dbReference type="ARBA" id="ARBA00022741"/>
    </source>
</evidence>
<comment type="pathway">
    <text evidence="14">Carbohydrate biosynthesis.</text>
</comment>
<feature type="binding site" evidence="15">
    <location>
        <begin position="79"/>
        <end position="82"/>
    </location>
    <ligand>
        <name>substrate</name>
    </ligand>
</feature>
<feature type="binding site" evidence="15">
    <location>
        <position position="142"/>
    </location>
    <ligand>
        <name>(2R)-3-phosphoglycerate</name>
        <dbReference type="ChEBI" id="CHEBI:58272"/>
    </ligand>
</feature>
<dbReference type="GO" id="GO:0005829">
    <property type="term" value="C:cytosol"/>
    <property type="evidence" value="ECO:0007669"/>
    <property type="project" value="TreeGrafter"/>
</dbReference>
<comment type="caution">
    <text evidence="19">The sequence shown here is derived from an EMBL/GenBank/DDBJ whole genome shotgun (WGS) entry which is preliminary data.</text>
</comment>
<dbReference type="GO" id="GO:0006096">
    <property type="term" value="P:glycolytic process"/>
    <property type="evidence" value="ECO:0007669"/>
    <property type="project" value="UniProtKB-KW"/>
</dbReference>
<dbReference type="AlphaFoldDB" id="A0A699ZII9"/>
<dbReference type="HAMAP" id="MF_00145">
    <property type="entry name" value="Phosphoglyc_kinase"/>
    <property type="match status" value="1"/>
</dbReference>
<dbReference type="InterPro" id="IPR036043">
    <property type="entry name" value="Phosphoglycerate_kinase_sf"/>
</dbReference>
<dbReference type="FunFam" id="3.40.50.1260:FF:000031">
    <property type="entry name" value="Phosphoglycerate kinase 1"/>
    <property type="match status" value="1"/>
</dbReference>
<evidence type="ECO:0000256" key="14">
    <source>
        <dbReference type="ARBA" id="ARBA00024331"/>
    </source>
</evidence>
<keyword evidence="9" id="KW-0547">Nucleotide-binding</keyword>
<dbReference type="GO" id="GO:0004618">
    <property type="term" value="F:phosphoglycerate kinase activity"/>
    <property type="evidence" value="ECO:0007669"/>
    <property type="project" value="UniProtKB-EC"/>
</dbReference>
<keyword evidence="13" id="KW-0324">Glycolysis</keyword>
<keyword evidence="12" id="KW-0460">Magnesium</keyword>
<keyword evidence="10 17" id="KW-0418">Kinase</keyword>
<feature type="binding site" evidence="16">
    <location>
        <position position="235"/>
    </location>
    <ligand>
        <name>ATP</name>
        <dbReference type="ChEBI" id="CHEBI:30616"/>
    </ligand>
</feature>
<evidence type="ECO:0000256" key="5">
    <source>
        <dbReference type="ARBA" id="ARBA00011245"/>
    </source>
</evidence>
<evidence type="ECO:0000256" key="6">
    <source>
        <dbReference type="ARBA" id="ARBA00013061"/>
    </source>
</evidence>
<dbReference type="InterPro" id="IPR015911">
    <property type="entry name" value="Phosphoglycerate_kinase_CS"/>
</dbReference>
<evidence type="ECO:0000256" key="4">
    <source>
        <dbReference type="ARBA" id="ARBA00008982"/>
    </source>
</evidence>
<feature type="binding site" evidence="15">
    <location>
        <position position="175"/>
    </location>
    <ligand>
        <name>(2R)-3-phosphoglycerate</name>
        <dbReference type="ChEBI" id="CHEBI:58272"/>
    </ligand>
</feature>
<dbReference type="EMBL" id="BLLF01001308">
    <property type="protein sequence ID" value="GFH18488.1"/>
    <property type="molecule type" value="Genomic_DNA"/>
</dbReference>
<dbReference type="PIRSF" id="PIRSF000724">
    <property type="entry name" value="Pgk"/>
    <property type="match status" value="1"/>
</dbReference>
<evidence type="ECO:0000256" key="1">
    <source>
        <dbReference type="ARBA" id="ARBA00000642"/>
    </source>
</evidence>
<evidence type="ECO:0000256" key="16">
    <source>
        <dbReference type="PIRSR" id="PIRSR000724-2"/>
    </source>
</evidence>
<name>A0A699ZII9_HAELA</name>
<evidence type="ECO:0000256" key="12">
    <source>
        <dbReference type="ARBA" id="ARBA00022842"/>
    </source>
</evidence>
<dbReference type="PANTHER" id="PTHR11406:SF23">
    <property type="entry name" value="PHOSPHOGLYCERATE KINASE 1, CHLOROPLASTIC-RELATED"/>
    <property type="match status" value="1"/>
</dbReference>
<dbReference type="Proteomes" id="UP000485058">
    <property type="component" value="Unassembled WGS sequence"/>
</dbReference>
<keyword evidence="8 17" id="KW-0808">Transferase</keyword>
<dbReference type="InterPro" id="IPR015824">
    <property type="entry name" value="Phosphoglycerate_kinase_N"/>
</dbReference>
<comment type="pathway">
    <text evidence="3">Carbohydrate degradation; glycolysis; pyruvate from D-glyceraldehyde 3-phosphate: step 2/5.</text>
</comment>
<evidence type="ECO:0000256" key="17">
    <source>
        <dbReference type="RuleBase" id="RU000532"/>
    </source>
</evidence>
<evidence type="ECO:0000256" key="18">
    <source>
        <dbReference type="RuleBase" id="RU000696"/>
    </source>
</evidence>
<evidence type="ECO:0000256" key="15">
    <source>
        <dbReference type="PIRSR" id="PIRSR000724-1"/>
    </source>
</evidence>
<feature type="binding site" evidence="15">
    <location>
        <position position="56"/>
    </location>
    <ligand>
        <name>(2R)-3-phosphoglycerate</name>
        <dbReference type="ChEBI" id="CHEBI:58272"/>
    </ligand>
</feature>
<dbReference type="PANTHER" id="PTHR11406">
    <property type="entry name" value="PHOSPHOGLYCERATE KINASE"/>
    <property type="match status" value="1"/>
</dbReference>
<evidence type="ECO:0000256" key="10">
    <source>
        <dbReference type="ARBA" id="ARBA00022777"/>
    </source>
</evidence>
<keyword evidence="7" id="KW-0963">Cytoplasm</keyword>
<evidence type="ECO:0000256" key="13">
    <source>
        <dbReference type="ARBA" id="ARBA00023152"/>
    </source>
</evidence>
<reference evidence="19 20" key="1">
    <citation type="submission" date="2020-02" db="EMBL/GenBank/DDBJ databases">
        <title>Draft genome sequence of Haematococcus lacustris strain NIES-144.</title>
        <authorList>
            <person name="Morimoto D."/>
            <person name="Nakagawa S."/>
            <person name="Yoshida T."/>
            <person name="Sawayama S."/>
        </authorList>
    </citation>
    <scope>NUCLEOTIDE SEQUENCE [LARGE SCALE GENOMIC DNA]</scope>
    <source>
        <strain evidence="19 20">NIES-144</strain>
    </source>
</reference>
<comment type="similarity">
    <text evidence="4 17">Belongs to the phosphoglycerate kinase family.</text>
</comment>
<dbReference type="GO" id="GO:0005524">
    <property type="term" value="F:ATP binding"/>
    <property type="evidence" value="ECO:0007669"/>
    <property type="project" value="UniProtKB-KW"/>
</dbReference>
<organism evidence="19 20">
    <name type="scientific">Haematococcus lacustris</name>
    <name type="common">Green alga</name>
    <name type="synonym">Haematococcus pluvialis</name>
    <dbReference type="NCBI Taxonomy" id="44745"/>
    <lineage>
        <taxon>Eukaryota</taxon>
        <taxon>Viridiplantae</taxon>
        <taxon>Chlorophyta</taxon>
        <taxon>core chlorophytes</taxon>
        <taxon>Chlorophyceae</taxon>
        <taxon>CS clade</taxon>
        <taxon>Chlamydomonadales</taxon>
        <taxon>Haematococcaceae</taxon>
        <taxon>Haematococcus</taxon>
    </lineage>
</organism>
<protein>
    <recommendedName>
        <fullName evidence="6 17">Phosphoglycerate kinase</fullName>
        <ecNumber evidence="6 17">2.7.2.3</ecNumber>
    </recommendedName>
</protein>
<dbReference type="SUPFAM" id="SSF53748">
    <property type="entry name" value="Phosphoglycerate kinase"/>
    <property type="match status" value="1"/>
</dbReference>
<accession>A0A699ZII9</accession>
<feature type="binding site" evidence="16">
    <location>
        <position position="266"/>
    </location>
    <ligand>
        <name>ATP</name>
        <dbReference type="ChEBI" id="CHEBI:30616"/>
    </ligand>
</feature>
<dbReference type="InterPro" id="IPR001576">
    <property type="entry name" value="Phosphoglycerate_kinase"/>
</dbReference>
<dbReference type="GO" id="GO:0043531">
    <property type="term" value="F:ADP binding"/>
    <property type="evidence" value="ECO:0007669"/>
    <property type="project" value="TreeGrafter"/>
</dbReference>
<evidence type="ECO:0000313" key="20">
    <source>
        <dbReference type="Proteomes" id="UP000485058"/>
    </source>
</evidence>
<feature type="binding site" evidence="15">
    <location>
        <begin position="40"/>
        <end position="42"/>
    </location>
    <ligand>
        <name>substrate</name>
    </ligand>
</feature>